<dbReference type="GO" id="GO:0006353">
    <property type="term" value="P:DNA-templated transcription termination"/>
    <property type="evidence" value="ECO:0007669"/>
    <property type="project" value="UniProtKB-KW"/>
</dbReference>
<protein>
    <submittedName>
        <fullName evidence="4">Uncharacterized protein</fullName>
    </submittedName>
</protein>
<evidence type="ECO:0000313" key="4">
    <source>
        <dbReference type="EMBL" id="PKI65077.1"/>
    </source>
</evidence>
<dbReference type="AlphaFoldDB" id="A0A2I0K953"/>
<dbReference type="EMBL" id="PGOL01000770">
    <property type="protein sequence ID" value="PKI65077.1"/>
    <property type="molecule type" value="Genomic_DNA"/>
</dbReference>
<dbReference type="InterPro" id="IPR003690">
    <property type="entry name" value="MTERF"/>
</dbReference>
<sequence>MKKTPLLHSHFSWIPSGCHRKLPYQFARSSRGRTLTMLVPGLASSTTRIQEGSNLRHAEEIFHGSLERCIIANFNFLRSILKSDKKTLQAIGRSCYRAGPHDSTIAPNIRNLLDYGVSRWNVAALLHYVLNALYSSGARLREAMRVSKEMGIDPEKSTFQHALMVVLGTSKSSWESKNPLLLTQSLEKKTIPKASVLRFLLSEDLFEKNDSLGNFFKMSDKAFMRRIARYREAGNLLVPFGLFSWRHCSFLIDRLTTFRSFFVGMMKISAPTALVLVSNEYPDM</sequence>
<proteinExistence type="inferred from homology"/>
<dbReference type="InterPro" id="IPR038538">
    <property type="entry name" value="MTERF_sf"/>
</dbReference>
<keyword evidence="3" id="KW-0809">Transit peptide</keyword>
<evidence type="ECO:0000256" key="1">
    <source>
        <dbReference type="ARBA" id="ARBA00007692"/>
    </source>
</evidence>
<keyword evidence="5" id="KW-1185">Reference proteome</keyword>
<comment type="caution">
    <text evidence="4">The sequence shown here is derived from an EMBL/GenBank/DDBJ whole genome shotgun (WGS) entry which is preliminary data.</text>
</comment>
<reference evidence="4 5" key="1">
    <citation type="submission" date="2017-11" db="EMBL/GenBank/DDBJ databases">
        <title>De-novo sequencing of pomegranate (Punica granatum L.) genome.</title>
        <authorList>
            <person name="Akparov Z."/>
            <person name="Amiraslanov A."/>
            <person name="Hajiyeva S."/>
            <person name="Abbasov M."/>
            <person name="Kaur K."/>
            <person name="Hamwieh A."/>
            <person name="Solovyev V."/>
            <person name="Salamov A."/>
            <person name="Braich B."/>
            <person name="Kosarev P."/>
            <person name="Mahmoud A."/>
            <person name="Hajiyev E."/>
            <person name="Babayeva S."/>
            <person name="Izzatullayeva V."/>
            <person name="Mammadov A."/>
            <person name="Mammadov A."/>
            <person name="Sharifova S."/>
            <person name="Ojaghi J."/>
            <person name="Eynullazada K."/>
            <person name="Bayramov B."/>
            <person name="Abdulazimova A."/>
            <person name="Shahmuradov I."/>
        </authorList>
    </citation>
    <scope>NUCLEOTIDE SEQUENCE [LARGE SCALE GENOMIC DNA]</scope>
    <source>
        <strain evidence="5">cv. AG2017</strain>
        <tissue evidence="4">Leaf</tissue>
    </source>
</reference>
<keyword evidence="2" id="KW-0804">Transcription</keyword>
<evidence type="ECO:0000256" key="3">
    <source>
        <dbReference type="ARBA" id="ARBA00022946"/>
    </source>
</evidence>
<evidence type="ECO:0000313" key="5">
    <source>
        <dbReference type="Proteomes" id="UP000233551"/>
    </source>
</evidence>
<organism evidence="4 5">
    <name type="scientific">Punica granatum</name>
    <name type="common">Pomegranate</name>
    <dbReference type="NCBI Taxonomy" id="22663"/>
    <lineage>
        <taxon>Eukaryota</taxon>
        <taxon>Viridiplantae</taxon>
        <taxon>Streptophyta</taxon>
        <taxon>Embryophyta</taxon>
        <taxon>Tracheophyta</taxon>
        <taxon>Spermatophyta</taxon>
        <taxon>Magnoliopsida</taxon>
        <taxon>eudicotyledons</taxon>
        <taxon>Gunneridae</taxon>
        <taxon>Pentapetalae</taxon>
        <taxon>rosids</taxon>
        <taxon>malvids</taxon>
        <taxon>Myrtales</taxon>
        <taxon>Lythraceae</taxon>
        <taxon>Punica</taxon>
    </lineage>
</organism>
<dbReference type="STRING" id="22663.A0A2I0K953"/>
<evidence type="ECO:0000256" key="2">
    <source>
        <dbReference type="ARBA" id="ARBA00022472"/>
    </source>
</evidence>
<keyword evidence="2" id="KW-0805">Transcription regulation</keyword>
<name>A0A2I0K953_PUNGR</name>
<dbReference type="PANTHER" id="PTHR13068:SF166">
    <property type="entry name" value="TRANSCRIPTION TERMINATION FACTOR MTERF15, MITOCHONDRIAL-LIKE"/>
    <property type="match status" value="1"/>
</dbReference>
<keyword evidence="2" id="KW-0806">Transcription termination</keyword>
<accession>A0A2I0K953</accession>
<dbReference type="PANTHER" id="PTHR13068">
    <property type="entry name" value="CGI-12 PROTEIN-RELATED"/>
    <property type="match status" value="1"/>
</dbReference>
<dbReference type="Gene3D" id="1.25.70.10">
    <property type="entry name" value="Transcription termination factor 3, mitochondrial"/>
    <property type="match status" value="1"/>
</dbReference>
<dbReference type="GO" id="GO:0003676">
    <property type="term" value="F:nucleic acid binding"/>
    <property type="evidence" value="ECO:0007669"/>
    <property type="project" value="InterPro"/>
</dbReference>
<comment type="similarity">
    <text evidence="1">Belongs to the mTERF family.</text>
</comment>
<gene>
    <name evidence="4" type="ORF">CRG98_014546</name>
</gene>
<dbReference type="Proteomes" id="UP000233551">
    <property type="component" value="Unassembled WGS sequence"/>
</dbReference>